<dbReference type="Pfam" id="PF00593">
    <property type="entry name" value="TonB_dep_Rec_b-barrel"/>
    <property type="match status" value="1"/>
</dbReference>
<gene>
    <name evidence="15" type="primary">btuB</name>
    <name evidence="15" type="ORF">DI599_09075</name>
</gene>
<dbReference type="PANTHER" id="PTHR30069">
    <property type="entry name" value="TONB-DEPENDENT OUTER MEMBRANE RECEPTOR"/>
    <property type="match status" value="1"/>
</dbReference>
<dbReference type="NCBIfam" id="TIGR01779">
    <property type="entry name" value="TonB-B12"/>
    <property type="match status" value="1"/>
</dbReference>
<evidence type="ECO:0000259" key="14">
    <source>
        <dbReference type="Pfam" id="PF07715"/>
    </source>
</evidence>
<protein>
    <submittedName>
        <fullName evidence="15">TonB-dependent vitamin B12 receptor</fullName>
    </submittedName>
</protein>
<dbReference type="GO" id="GO:0009279">
    <property type="term" value="C:cell outer membrane"/>
    <property type="evidence" value="ECO:0007669"/>
    <property type="project" value="UniProtKB-SubCell"/>
</dbReference>
<keyword evidence="3 11" id="KW-1134">Transmembrane beta strand</keyword>
<dbReference type="InterPro" id="IPR036942">
    <property type="entry name" value="Beta-barrel_TonB_sf"/>
</dbReference>
<evidence type="ECO:0000313" key="16">
    <source>
        <dbReference type="Proteomes" id="UP000249198"/>
    </source>
</evidence>
<comment type="caution">
    <text evidence="15">The sequence shown here is derived from an EMBL/GenBank/DDBJ whole genome shotgun (WGS) entry which is preliminary data.</text>
</comment>
<name>A0A2W5D6U5_9PSED</name>
<feature type="domain" description="TonB-dependent receptor plug" evidence="14">
    <location>
        <begin position="57"/>
        <end position="160"/>
    </location>
</feature>
<dbReference type="EMBL" id="QFOH01000010">
    <property type="protein sequence ID" value="PZP24160.1"/>
    <property type="molecule type" value="Genomic_DNA"/>
</dbReference>
<proteinExistence type="inferred from homology"/>
<dbReference type="InterPro" id="IPR000531">
    <property type="entry name" value="Beta-barrel_TonB"/>
</dbReference>
<dbReference type="AlphaFoldDB" id="A0A2W5D6U5"/>
<dbReference type="InterPro" id="IPR037066">
    <property type="entry name" value="Plug_dom_sf"/>
</dbReference>
<keyword evidence="15" id="KW-0675">Receptor</keyword>
<comment type="similarity">
    <text evidence="11 12">Belongs to the TonB-dependent receptor family.</text>
</comment>
<dbReference type="InterPro" id="IPR039426">
    <property type="entry name" value="TonB-dep_rcpt-like"/>
</dbReference>
<feature type="domain" description="TonB-dependent receptor-like beta-barrel" evidence="13">
    <location>
        <begin position="187"/>
        <end position="593"/>
    </location>
</feature>
<organism evidence="15 16">
    <name type="scientific">Pseudomonas kuykendallii</name>
    <dbReference type="NCBI Taxonomy" id="1007099"/>
    <lineage>
        <taxon>Bacteria</taxon>
        <taxon>Pseudomonadati</taxon>
        <taxon>Pseudomonadota</taxon>
        <taxon>Gammaproteobacteria</taxon>
        <taxon>Pseudomonadales</taxon>
        <taxon>Pseudomonadaceae</taxon>
        <taxon>Pseudomonas</taxon>
    </lineage>
</organism>
<dbReference type="Gene3D" id="2.40.170.20">
    <property type="entry name" value="TonB-dependent receptor, beta-barrel domain"/>
    <property type="match status" value="1"/>
</dbReference>
<keyword evidence="9 11" id="KW-0472">Membrane</keyword>
<dbReference type="RefSeq" id="WP_273231240.1">
    <property type="nucleotide sequence ID" value="NZ_QFOH01000010.1"/>
</dbReference>
<dbReference type="InterPro" id="IPR012910">
    <property type="entry name" value="Plug_dom"/>
</dbReference>
<evidence type="ECO:0000256" key="6">
    <source>
        <dbReference type="ARBA" id="ARBA00023065"/>
    </source>
</evidence>
<dbReference type="Pfam" id="PF07715">
    <property type="entry name" value="Plug"/>
    <property type="match status" value="1"/>
</dbReference>
<dbReference type="GO" id="GO:0046930">
    <property type="term" value="C:pore complex"/>
    <property type="evidence" value="ECO:0007669"/>
    <property type="project" value="UniProtKB-KW"/>
</dbReference>
<evidence type="ECO:0000256" key="1">
    <source>
        <dbReference type="ARBA" id="ARBA00004571"/>
    </source>
</evidence>
<evidence type="ECO:0000256" key="3">
    <source>
        <dbReference type="ARBA" id="ARBA00022452"/>
    </source>
</evidence>
<evidence type="ECO:0000256" key="8">
    <source>
        <dbReference type="ARBA" id="ARBA00023114"/>
    </source>
</evidence>
<evidence type="ECO:0000256" key="7">
    <source>
        <dbReference type="ARBA" id="ARBA00023077"/>
    </source>
</evidence>
<evidence type="ECO:0000256" key="4">
    <source>
        <dbReference type="ARBA" id="ARBA00022692"/>
    </source>
</evidence>
<dbReference type="GO" id="GO:0006811">
    <property type="term" value="P:monoatomic ion transport"/>
    <property type="evidence" value="ECO:0007669"/>
    <property type="project" value="UniProtKB-KW"/>
</dbReference>
<dbReference type="Gene3D" id="2.170.130.10">
    <property type="entry name" value="TonB-dependent receptor, plug domain"/>
    <property type="match status" value="1"/>
</dbReference>
<dbReference type="InterPro" id="IPR010101">
    <property type="entry name" value="B12_transptr_BtuB"/>
</dbReference>
<reference evidence="15 16" key="1">
    <citation type="submission" date="2017-08" db="EMBL/GenBank/DDBJ databases">
        <title>Infants hospitalized years apart are colonized by the same room-sourced microbial strains.</title>
        <authorList>
            <person name="Brooks B."/>
            <person name="Olm M.R."/>
            <person name="Firek B.A."/>
            <person name="Baker R."/>
            <person name="Thomas B.C."/>
            <person name="Morowitz M.J."/>
            <person name="Banfield J.F."/>
        </authorList>
    </citation>
    <scope>NUCLEOTIDE SEQUENCE [LARGE SCALE GENOMIC DNA]</scope>
    <source>
        <strain evidence="15">S2_009_000_R2_77</strain>
    </source>
</reference>
<evidence type="ECO:0000256" key="5">
    <source>
        <dbReference type="ARBA" id="ARBA00022729"/>
    </source>
</evidence>
<evidence type="ECO:0000313" key="15">
    <source>
        <dbReference type="EMBL" id="PZP24160.1"/>
    </source>
</evidence>
<accession>A0A2W5D6U5</accession>
<dbReference type="PANTHER" id="PTHR30069:SF53">
    <property type="entry name" value="COLICIN I RECEPTOR-RELATED"/>
    <property type="match status" value="1"/>
</dbReference>
<dbReference type="GO" id="GO:0015288">
    <property type="term" value="F:porin activity"/>
    <property type="evidence" value="ECO:0007669"/>
    <property type="project" value="UniProtKB-KW"/>
</dbReference>
<keyword evidence="7 12" id="KW-0798">TonB box</keyword>
<evidence type="ECO:0000256" key="12">
    <source>
        <dbReference type="RuleBase" id="RU003357"/>
    </source>
</evidence>
<dbReference type="CDD" id="cd01347">
    <property type="entry name" value="ligand_gated_channel"/>
    <property type="match status" value="1"/>
</dbReference>
<keyword evidence="6" id="KW-0406">Ion transport</keyword>
<dbReference type="SUPFAM" id="SSF56935">
    <property type="entry name" value="Porins"/>
    <property type="match status" value="1"/>
</dbReference>
<evidence type="ECO:0000256" key="9">
    <source>
        <dbReference type="ARBA" id="ARBA00023136"/>
    </source>
</evidence>
<keyword evidence="5" id="KW-0732">Signal</keyword>
<comment type="subcellular location">
    <subcellularLocation>
        <location evidence="1 11">Cell outer membrane</location>
        <topology evidence="1 11">Multi-pass membrane protein</topology>
    </subcellularLocation>
</comment>
<dbReference type="Proteomes" id="UP000249198">
    <property type="component" value="Unassembled WGS sequence"/>
</dbReference>
<dbReference type="GO" id="GO:0015420">
    <property type="term" value="F:ABC-type vitamin B12 transporter activity"/>
    <property type="evidence" value="ECO:0007669"/>
    <property type="project" value="InterPro"/>
</dbReference>
<keyword evidence="4 11" id="KW-0812">Transmembrane</keyword>
<keyword evidence="10 11" id="KW-0998">Cell outer membrane</keyword>
<dbReference type="PROSITE" id="PS52016">
    <property type="entry name" value="TONB_DEPENDENT_REC_3"/>
    <property type="match status" value="1"/>
</dbReference>
<keyword evidence="8" id="KW-0626">Porin</keyword>
<evidence type="ECO:0000259" key="13">
    <source>
        <dbReference type="Pfam" id="PF00593"/>
    </source>
</evidence>
<evidence type="ECO:0000256" key="10">
    <source>
        <dbReference type="ARBA" id="ARBA00023237"/>
    </source>
</evidence>
<evidence type="ECO:0000256" key="2">
    <source>
        <dbReference type="ARBA" id="ARBA00022448"/>
    </source>
</evidence>
<sequence length="620" mass="67820">MSCGWHGGDHSLKRKPFLRPAAFSLLGFSSLSLAVAAEQPLLLDEQVSTATRTSQEGIAATTVIDREQIERSQATSVPELLRRVPGVSLVNNGGPGKSTSVSLRGSNSNHVLVLIDGVRVGSATTGDVAFQNLPVELIERIEVVRGPRSGLYGSDAIGGVIQIFTRKGNADGDAKPFLSAGYGTHDSYSGSAGVSGGDRDGWYNLGVSSNATDGISARSATAGYEPDADGYRELAGSFSGGYRFANGLELDGNLLQSNSHNDYDSGTRANADGVQKVAGVRARYRPLEPWLMTLQAGRSEDKNDTYSGSTFNTRIDTRRDSFSWQNDFSVASGQLLTLGYDHLHDEVNGTTAFREDSRDNDGLFGQYLASFGRNEWQLSLRRDRNEQFGNHTTGNLGWAFALSDALRFTSSYGTAFKAPTFNQFYHPVNGNPDLDAEKSRNLEFGLEGRHAWGTWSVNAFYDEIDNLIAYFNAGSGLRAYNIDEAVIRGVELSLAGDWRGWDWSTNATFQDPQNRSDRANQGDLLPRRAEQLFNLDLDRRFGRFGAGASLHAEGRRWDNAANTTDLHGFATVDLRGEYWLNPEWRLQAKVTNLLGAEYETAATYNQPGQAVYLAVRYQAL</sequence>
<evidence type="ECO:0000256" key="11">
    <source>
        <dbReference type="PROSITE-ProRule" id="PRU01360"/>
    </source>
</evidence>
<keyword evidence="2 11" id="KW-0813">Transport</keyword>